<reference evidence="2 3" key="1">
    <citation type="submission" date="2014-07" db="EMBL/GenBank/DDBJ databases">
        <title>Draft Genome Sequences of Environmental Pseudomonas syringae strains.</title>
        <authorList>
            <person name="Baltrus D.A."/>
            <person name="Berge O."/>
            <person name="Morris C."/>
        </authorList>
    </citation>
    <scope>NUCLEOTIDE SEQUENCE [LARGE SCALE GENOMIC DNA]</scope>
    <source>
        <strain evidence="2 3">CEB003</strain>
    </source>
</reference>
<accession>A0A085VAN9</accession>
<dbReference type="InterPro" id="IPR013990">
    <property type="entry name" value="WHy-dom"/>
</dbReference>
<dbReference type="SMART" id="SM00769">
    <property type="entry name" value="WHy"/>
    <property type="match status" value="1"/>
</dbReference>
<proteinExistence type="predicted"/>
<organism evidence="2 3">
    <name type="scientific">Pseudomonas syringae</name>
    <dbReference type="NCBI Taxonomy" id="317"/>
    <lineage>
        <taxon>Bacteria</taxon>
        <taxon>Pseudomonadati</taxon>
        <taxon>Pseudomonadota</taxon>
        <taxon>Gammaproteobacteria</taxon>
        <taxon>Pseudomonadales</taxon>
        <taxon>Pseudomonadaceae</taxon>
        <taxon>Pseudomonas</taxon>
    </lineage>
</organism>
<dbReference type="RefSeq" id="WP_020288971.1">
    <property type="nucleotide sequence ID" value="NZ_JPQT01000097.1"/>
</dbReference>
<feature type="domain" description="Water stress and hypersensitive response" evidence="1">
    <location>
        <begin position="36"/>
        <end position="155"/>
    </location>
</feature>
<dbReference type="Pfam" id="PF03168">
    <property type="entry name" value="LEA_2"/>
    <property type="match status" value="1"/>
</dbReference>
<sequence length="162" mass="18573">MFLQAHVIRTISLALLLSVLAGCSSLVVSDYKEPVVRLTRVEVVKARLMQQDFKLHFRVDNPNSGSMLVRSLRYKVMLGDVMLADGESTDWFVVDGEGHENFVVPIRTNLWQHLKYIARQLKKPDQAIHYRLEGKLKTGFLFRHNVRIGRDGEIIPGDFIPE</sequence>
<dbReference type="GO" id="GO:0009269">
    <property type="term" value="P:response to desiccation"/>
    <property type="evidence" value="ECO:0007669"/>
    <property type="project" value="InterPro"/>
</dbReference>
<evidence type="ECO:0000313" key="2">
    <source>
        <dbReference type="EMBL" id="KFE52502.1"/>
    </source>
</evidence>
<dbReference type="AlphaFoldDB" id="A0A085VAN9"/>
<evidence type="ECO:0000313" key="3">
    <source>
        <dbReference type="Proteomes" id="UP000028643"/>
    </source>
</evidence>
<comment type="caution">
    <text evidence="2">The sequence shown here is derived from an EMBL/GenBank/DDBJ whole genome shotgun (WGS) entry which is preliminary data.</text>
</comment>
<dbReference type="Proteomes" id="UP000028643">
    <property type="component" value="Unassembled WGS sequence"/>
</dbReference>
<dbReference type="Gene3D" id="2.60.40.1820">
    <property type="match status" value="1"/>
</dbReference>
<evidence type="ECO:0000259" key="1">
    <source>
        <dbReference type="SMART" id="SM00769"/>
    </source>
</evidence>
<dbReference type="SUPFAM" id="SSF117070">
    <property type="entry name" value="LEA14-like"/>
    <property type="match status" value="1"/>
</dbReference>
<dbReference type="EMBL" id="JPQT01000097">
    <property type="protein sequence ID" value="KFE52502.1"/>
    <property type="molecule type" value="Genomic_DNA"/>
</dbReference>
<dbReference type="PATRIC" id="fig|317.174.peg.1783"/>
<protein>
    <recommendedName>
        <fullName evidence="1">Water stress and hypersensitive response domain-containing protein</fullName>
    </recommendedName>
</protein>
<dbReference type="InterPro" id="IPR004864">
    <property type="entry name" value="LEA_2"/>
</dbReference>
<gene>
    <name evidence="2" type="ORF">IV02_08720</name>
</gene>
<name>A0A085VAN9_PSESX</name>